<feature type="transmembrane region" description="Helical" evidence="8">
    <location>
        <begin position="118"/>
        <end position="137"/>
    </location>
</feature>
<feature type="transmembrane region" description="Helical" evidence="8">
    <location>
        <begin position="329"/>
        <end position="348"/>
    </location>
</feature>
<evidence type="ECO:0000256" key="5">
    <source>
        <dbReference type="ARBA" id="ARBA00022989"/>
    </source>
</evidence>
<feature type="transmembrane region" description="Helical" evidence="8">
    <location>
        <begin position="192"/>
        <end position="213"/>
    </location>
</feature>
<keyword evidence="3 8" id="KW-0813">Transport</keyword>
<dbReference type="OrthoDB" id="534912at2759"/>
<dbReference type="Pfam" id="PF00909">
    <property type="entry name" value="Ammonium_transp"/>
    <property type="match status" value="1"/>
</dbReference>
<dbReference type="InterPro" id="IPR024041">
    <property type="entry name" value="NH4_transpt_AmtB-like_dom"/>
</dbReference>
<organism evidence="9 10">
    <name type="scientific">Owenia fusiformis</name>
    <name type="common">Polychaete worm</name>
    <dbReference type="NCBI Taxonomy" id="6347"/>
    <lineage>
        <taxon>Eukaryota</taxon>
        <taxon>Metazoa</taxon>
        <taxon>Spiralia</taxon>
        <taxon>Lophotrochozoa</taxon>
        <taxon>Annelida</taxon>
        <taxon>Polychaeta</taxon>
        <taxon>Sedentaria</taxon>
        <taxon>Canalipalpata</taxon>
        <taxon>Sabellida</taxon>
        <taxon>Oweniida</taxon>
        <taxon>Oweniidae</taxon>
        <taxon>Owenia</taxon>
    </lineage>
</organism>
<evidence type="ECO:0000313" key="10">
    <source>
        <dbReference type="Proteomes" id="UP000749559"/>
    </source>
</evidence>
<evidence type="ECO:0000256" key="6">
    <source>
        <dbReference type="ARBA" id="ARBA00023136"/>
    </source>
</evidence>
<evidence type="ECO:0000256" key="7">
    <source>
        <dbReference type="ARBA" id="ARBA00023177"/>
    </source>
</evidence>
<dbReference type="GO" id="GO:0005886">
    <property type="term" value="C:plasma membrane"/>
    <property type="evidence" value="ECO:0007669"/>
    <property type="project" value="UniProtKB-SubCell"/>
</dbReference>
<evidence type="ECO:0000313" key="9">
    <source>
        <dbReference type="EMBL" id="CAH1799717.1"/>
    </source>
</evidence>
<feature type="transmembrane region" description="Helical" evidence="8">
    <location>
        <begin position="37"/>
        <end position="56"/>
    </location>
</feature>
<dbReference type="Proteomes" id="UP000749559">
    <property type="component" value="Unassembled WGS sequence"/>
</dbReference>
<comment type="similarity">
    <text evidence="2 8">Belongs to the ammonia transporter channel (TC 1.A.11.2) family.</text>
</comment>
<feature type="transmembrane region" description="Helical" evidence="8">
    <location>
        <begin position="234"/>
        <end position="255"/>
    </location>
</feature>
<feature type="transmembrane region" description="Helical" evidence="8">
    <location>
        <begin position="77"/>
        <end position="98"/>
    </location>
</feature>
<accession>A0A8J1XIJ0</accession>
<dbReference type="PANTHER" id="PTHR11730">
    <property type="entry name" value="AMMONIUM TRANSPORTER"/>
    <property type="match status" value="1"/>
</dbReference>
<feature type="transmembrane region" description="Helical" evidence="8">
    <location>
        <begin position="392"/>
        <end position="415"/>
    </location>
</feature>
<evidence type="ECO:0000256" key="4">
    <source>
        <dbReference type="ARBA" id="ARBA00022692"/>
    </source>
</evidence>
<keyword evidence="10" id="KW-1185">Reference proteome</keyword>
<proteinExistence type="inferred from homology"/>
<name>A0A8J1XIJ0_OWEFU</name>
<dbReference type="Gene3D" id="1.10.3430.10">
    <property type="entry name" value="Ammonium transporter AmtB like domains"/>
    <property type="match status" value="1"/>
</dbReference>
<dbReference type="AlphaFoldDB" id="A0A8J1XIJ0"/>
<feature type="transmembrane region" description="Helical" evidence="8">
    <location>
        <begin position="267"/>
        <end position="287"/>
    </location>
</feature>
<dbReference type="GO" id="GO:0097272">
    <property type="term" value="P:ammonium homeostasis"/>
    <property type="evidence" value="ECO:0007669"/>
    <property type="project" value="TreeGrafter"/>
</dbReference>
<dbReference type="PANTHER" id="PTHR11730:SF6">
    <property type="entry name" value="AMMONIUM TRANSPORTER"/>
    <property type="match status" value="1"/>
</dbReference>
<reference evidence="9" key="1">
    <citation type="submission" date="2022-03" db="EMBL/GenBank/DDBJ databases">
        <authorList>
            <person name="Martin C."/>
        </authorList>
    </citation>
    <scope>NUCLEOTIDE SEQUENCE</scope>
</reference>
<dbReference type="InterPro" id="IPR018047">
    <property type="entry name" value="Ammonium_transpt_CS"/>
</dbReference>
<evidence type="ECO:0000256" key="1">
    <source>
        <dbReference type="ARBA" id="ARBA00004141"/>
    </source>
</evidence>
<dbReference type="InterPro" id="IPR029020">
    <property type="entry name" value="Ammonium/urea_transptr"/>
</dbReference>
<dbReference type="FunFam" id="1.10.3430.10:FF:000010">
    <property type="entry name" value="Ammonium transporter"/>
    <property type="match status" value="1"/>
</dbReference>
<dbReference type="PROSITE" id="PS01219">
    <property type="entry name" value="AMMONIUM_TRANSP"/>
    <property type="match status" value="1"/>
</dbReference>
<dbReference type="EMBL" id="CAIIXF020000011">
    <property type="protein sequence ID" value="CAH1799717.1"/>
    <property type="molecule type" value="Genomic_DNA"/>
</dbReference>
<keyword evidence="6 8" id="KW-0472">Membrane</keyword>
<dbReference type="GO" id="GO:0008519">
    <property type="term" value="F:ammonium channel activity"/>
    <property type="evidence" value="ECO:0007669"/>
    <property type="project" value="InterPro"/>
</dbReference>
<keyword evidence="4 8" id="KW-0812">Transmembrane</keyword>
<evidence type="ECO:0000256" key="3">
    <source>
        <dbReference type="ARBA" id="ARBA00022448"/>
    </source>
</evidence>
<dbReference type="NCBIfam" id="TIGR00836">
    <property type="entry name" value="amt"/>
    <property type="match status" value="1"/>
</dbReference>
<feature type="transmembrane region" description="Helical" evidence="8">
    <location>
        <begin position="355"/>
        <end position="372"/>
    </location>
</feature>
<evidence type="ECO:0000256" key="2">
    <source>
        <dbReference type="ARBA" id="ARBA00005887"/>
    </source>
</evidence>
<feature type="transmembrane region" description="Helical" evidence="8">
    <location>
        <begin position="144"/>
        <end position="165"/>
    </location>
</feature>
<dbReference type="InterPro" id="IPR001905">
    <property type="entry name" value="Ammonium_transpt"/>
</dbReference>
<keyword evidence="7 8" id="KW-0924">Ammonia transport</keyword>
<gene>
    <name evidence="9" type="ORF">OFUS_LOCUS23694</name>
</gene>
<keyword evidence="5 8" id="KW-1133">Transmembrane helix</keyword>
<protein>
    <recommendedName>
        <fullName evidence="8">Ammonium transporter</fullName>
    </recommendedName>
</protein>
<dbReference type="SUPFAM" id="SSF111352">
    <property type="entry name" value="Ammonium transporter"/>
    <property type="match status" value="1"/>
</dbReference>
<comment type="caution">
    <text evidence="9">The sequence shown here is derived from an EMBL/GenBank/DDBJ whole genome shotgun (WGS) entry which is preliminary data.</text>
</comment>
<comment type="subcellular location">
    <subcellularLocation>
        <location evidence="8">Cell membrane</location>
        <topology evidence="8">Multi-pass membrane protein</topology>
    </subcellularLocation>
    <subcellularLocation>
        <location evidence="1">Membrane</location>
        <topology evidence="1">Multi-pass membrane protein</topology>
    </subcellularLocation>
</comment>
<evidence type="ECO:0000256" key="8">
    <source>
        <dbReference type="RuleBase" id="RU362002"/>
    </source>
</evidence>
<sequence length="493" mass="53314">MASLNASELLAKIEGLTQRVVAAEEANVSLMENTDQFFLITMGIICYLMQGGFALFEAGSVRSKNITNILIKNLLDSFVGCIAYWLVGYALAYGKGNFFCGTEWWAFYGMPSSRYSHWWFQYVFAATAATIVSGSLAERCDFRAYLIYSFVITGVVYPIVSHWAWDPNGWLLQGFNATDENGEVFKAEYFDFAGSGAVHTLSGVAALCGSAILGPRIGRFDENGKPVDIRGHSIPMIACGVFILLFGFFAFNGGSNLAISKPGDADVVSIAVLNTINGGSFGCMVVLISTRLYTGKWSLLSAINGCLAGMVSVCSGCCCVRMWSGAVMGAIGGFVCMFTSWLMVKVKVDDPVDAIAVHAGAGIWGLIAAQLFEADVGVLYTFNRRAFIKLAWGLTGLCAIIAWTVLCCGSMFGLLRAFGILRVPREIELKGLDVSKHNEPAYPAASYGDGWGSKNHMDIIESRHENGSNDELIGIDNVALDTTAREETTTHRL</sequence>